<dbReference type="EMBL" id="JANBUP010000031">
    <property type="protein sequence ID" value="KAJ2813678.1"/>
    <property type="molecule type" value="Genomic_DNA"/>
</dbReference>
<evidence type="ECO:0000313" key="2">
    <source>
        <dbReference type="Proteomes" id="UP001140096"/>
    </source>
</evidence>
<sequence length="852" mass="93864">MLDFFVCVGGIYVCFLTWSTMQERVTTAKYGADHQQFNFTIVLNLIQAVMASLIGYVYIRGVQRKPMLEMNAHRWKRFFQVAFLSSSASPFGYMALRYINYPTMTLAKTCKMVPVVFMNKLLYRRHYPTYKYAVVAMVTAGVSAFMLFKTSSKSGKVSAVDAVENSLYGLFLVLINLTIDGAVNSTQDQVFAEDPEITGQHMMCMMNLCSTILMAAWLLNPFNPELVSALRFLHTHPRAMADIGMFAVCGSLGQCFVFYTLAKFGSLTLTTVTVTRKFLTILISVFYNGHPLNSRQWSATGIVFSGIALDVYMKQTSKKPLAKTIVLDDKPIDTDEMKDAHQLDALEKLAKVDMLLMTTSTDLQSLLRRIEKATTRLEELATKRAETAAVSGSMSSSVDITTPNAGADNKVVLEYEATVQPQIAKFVSYSDKIGGVVVEQARLVEALYQAQRSFLRIATLTKKPTMDQLPGLLGPQQSAIQQIISLREANRASEYFDNLSTIAEGIAAFGWVAVEPTPVPYINDMKDSAQFYANRVLKKWREKDENQVEWVKAFLGTLRELSAYVKLFHTTGLVWNPKGEDVEVAARAINGEVAATAPVRGAGAPPPPPPPPPPVYVESGEIDGSAGTTTRGALFADLNKGGDITSGLRKVEATQMTHKNPALRASGSVKEIPHPASTAAAQQQTPVKQRPPRMELQGSKWVVENYGTEHLTIEATETKQTVYMFNCTGTTLEVKGKLNGVAIDNCQKCGVVFDSLVAQCEIVNCKSVQVQARETVPAIQIDRTDGAQVFLSEAARDNTQITTAKASEVNISYPFETLNPEDDNFVEQPIPEQFQTVVKNGKLVTTVLEHSS</sequence>
<comment type="caution">
    <text evidence="1">The sequence shown here is derived from an EMBL/GenBank/DDBJ whole genome shotgun (WGS) entry which is preliminary data.</text>
</comment>
<dbReference type="Proteomes" id="UP001140096">
    <property type="component" value="Unassembled WGS sequence"/>
</dbReference>
<reference evidence="1" key="1">
    <citation type="submission" date="2022-07" db="EMBL/GenBank/DDBJ databases">
        <title>Phylogenomic reconstructions and comparative analyses of Kickxellomycotina fungi.</title>
        <authorList>
            <person name="Reynolds N.K."/>
            <person name="Stajich J.E."/>
            <person name="Barry K."/>
            <person name="Grigoriev I.V."/>
            <person name="Crous P."/>
            <person name="Smith M.E."/>
        </authorList>
    </citation>
    <scope>NUCLEOTIDE SEQUENCE</scope>
    <source>
        <strain evidence="1">CBS 102833</strain>
    </source>
</reference>
<accession>A0ACC1LR94</accession>
<proteinExistence type="predicted"/>
<name>A0ACC1LR94_9FUNG</name>
<keyword evidence="2" id="KW-1185">Reference proteome</keyword>
<evidence type="ECO:0000313" key="1">
    <source>
        <dbReference type="EMBL" id="KAJ2813678.1"/>
    </source>
</evidence>
<gene>
    <name evidence="1" type="primary">SRV2</name>
    <name evidence="1" type="ORF">H4S07_000503</name>
</gene>
<organism evidence="1 2">
    <name type="scientific">Coemansia furcata</name>
    <dbReference type="NCBI Taxonomy" id="417177"/>
    <lineage>
        <taxon>Eukaryota</taxon>
        <taxon>Fungi</taxon>
        <taxon>Fungi incertae sedis</taxon>
        <taxon>Zoopagomycota</taxon>
        <taxon>Kickxellomycotina</taxon>
        <taxon>Kickxellomycetes</taxon>
        <taxon>Kickxellales</taxon>
        <taxon>Kickxellaceae</taxon>
        <taxon>Coemansia</taxon>
    </lineage>
</organism>
<protein>
    <submittedName>
        <fullName evidence="1">Suppressor of rasval19</fullName>
    </submittedName>
</protein>